<dbReference type="PANTHER" id="PTHR45695:SF22">
    <property type="entry name" value="G-PROTEIN COUPLED RECEPTORS FAMILY 1 PROFILE DOMAIN-CONTAINING PROTEIN"/>
    <property type="match status" value="1"/>
</dbReference>
<keyword evidence="3 10" id="KW-0812">Transmembrane</keyword>
<gene>
    <name evidence="12" type="ORF">HICCMSTLAB_LOCUS5856</name>
</gene>
<dbReference type="GO" id="GO:0005886">
    <property type="term" value="C:plasma membrane"/>
    <property type="evidence" value="ECO:0007669"/>
    <property type="project" value="TreeGrafter"/>
</dbReference>
<dbReference type="Proteomes" id="UP000786811">
    <property type="component" value="Unassembled WGS sequence"/>
</dbReference>
<evidence type="ECO:0000256" key="2">
    <source>
        <dbReference type="ARBA" id="ARBA00010663"/>
    </source>
</evidence>
<evidence type="ECO:0000313" key="13">
    <source>
        <dbReference type="Proteomes" id="UP000786811"/>
    </source>
</evidence>
<sequence length="429" mass="49085">MNDTNETEEMWEDYDIEESWNYYDWSELAPALVIYSITFCLGLTGNIVIIASTLCPKLRPLPSTPTNIFLGGLATADLILIIFCIPVKIAKLFSFTWTMGAFICKSVHYVQSVAAISSVLTLTAMSIERQFLIVRYYAIVHPMRAHYTCTISQARRIVIATWTASFFLAIPIILTQIHKPVGVRVPSFWCVRDSDSQLLWRIHELYMLLLVLVIPLAVMGFCYTAICWEIWRVMNRRYHMTSRSALSPTIPSNNRECILMTDRGRESSRQSRTKRGSTRTEGESRTIKQVVKMLVAVVVLFAICWSPLLIDNVLTAYEYLPRVKHGPIKHMNTAFQLMAYFNSCINPIVYGFMSKHFRESFLAAAYGGWWCCCRRKVYTPPVKRHPSLSQTRTTSVGMTASFMLLNHQFQSLAPSFHFPLNSFQLPTSD</sequence>
<dbReference type="EMBL" id="CAJNRD030001120">
    <property type="protein sequence ID" value="CAG5092015.1"/>
    <property type="molecule type" value="Genomic_DNA"/>
</dbReference>
<feature type="transmembrane region" description="Helical" evidence="10">
    <location>
        <begin position="157"/>
        <end position="177"/>
    </location>
</feature>
<feature type="transmembrane region" description="Helical" evidence="10">
    <location>
        <begin position="205"/>
        <end position="231"/>
    </location>
</feature>
<keyword evidence="13" id="KW-1185">Reference proteome</keyword>
<keyword evidence="6 10" id="KW-0472">Membrane</keyword>
<dbReference type="InterPro" id="IPR017452">
    <property type="entry name" value="GPCR_Rhodpsn_7TM"/>
</dbReference>
<accession>A0A8J2HI40</accession>
<evidence type="ECO:0000256" key="8">
    <source>
        <dbReference type="ARBA" id="ARBA00023224"/>
    </source>
</evidence>
<proteinExistence type="inferred from homology"/>
<dbReference type="GO" id="GO:0004930">
    <property type="term" value="F:G protein-coupled receptor activity"/>
    <property type="evidence" value="ECO:0007669"/>
    <property type="project" value="UniProtKB-KW"/>
</dbReference>
<feature type="transmembrane region" description="Helical" evidence="10">
    <location>
        <begin position="67"/>
        <end position="89"/>
    </location>
</feature>
<reference evidence="12" key="1">
    <citation type="submission" date="2021-04" db="EMBL/GenBank/DDBJ databases">
        <authorList>
            <person name="Chebbi M.A.C M."/>
        </authorList>
    </citation>
    <scope>NUCLEOTIDE SEQUENCE</scope>
</reference>
<feature type="transmembrane region" description="Helical" evidence="10">
    <location>
        <begin position="32"/>
        <end position="55"/>
    </location>
</feature>
<feature type="transmembrane region" description="Helical" evidence="10">
    <location>
        <begin position="293"/>
        <end position="314"/>
    </location>
</feature>
<evidence type="ECO:0000256" key="4">
    <source>
        <dbReference type="ARBA" id="ARBA00022989"/>
    </source>
</evidence>
<evidence type="ECO:0000256" key="6">
    <source>
        <dbReference type="ARBA" id="ARBA00023136"/>
    </source>
</evidence>
<comment type="subcellular location">
    <subcellularLocation>
        <location evidence="1">Membrane</location>
        <topology evidence="1">Multi-pass membrane protein</topology>
    </subcellularLocation>
</comment>
<keyword evidence="8" id="KW-0807">Transducer</keyword>
<dbReference type="SUPFAM" id="SSF81321">
    <property type="entry name" value="Family A G protein-coupled receptor-like"/>
    <property type="match status" value="1"/>
</dbReference>
<evidence type="ECO:0000256" key="1">
    <source>
        <dbReference type="ARBA" id="ARBA00004141"/>
    </source>
</evidence>
<keyword evidence="7 12" id="KW-0675">Receptor</keyword>
<name>A0A8J2HI40_COTCN</name>
<keyword evidence="4 10" id="KW-1133">Transmembrane helix</keyword>
<evidence type="ECO:0000256" key="5">
    <source>
        <dbReference type="ARBA" id="ARBA00023040"/>
    </source>
</evidence>
<organism evidence="12 13">
    <name type="scientific">Cotesia congregata</name>
    <name type="common">Parasitoid wasp</name>
    <name type="synonym">Apanteles congregatus</name>
    <dbReference type="NCBI Taxonomy" id="51543"/>
    <lineage>
        <taxon>Eukaryota</taxon>
        <taxon>Metazoa</taxon>
        <taxon>Ecdysozoa</taxon>
        <taxon>Arthropoda</taxon>
        <taxon>Hexapoda</taxon>
        <taxon>Insecta</taxon>
        <taxon>Pterygota</taxon>
        <taxon>Neoptera</taxon>
        <taxon>Endopterygota</taxon>
        <taxon>Hymenoptera</taxon>
        <taxon>Apocrita</taxon>
        <taxon>Ichneumonoidea</taxon>
        <taxon>Braconidae</taxon>
        <taxon>Microgastrinae</taxon>
        <taxon>Cotesia</taxon>
    </lineage>
</organism>
<evidence type="ECO:0000256" key="9">
    <source>
        <dbReference type="SAM" id="MobiDB-lite"/>
    </source>
</evidence>
<evidence type="ECO:0000256" key="3">
    <source>
        <dbReference type="ARBA" id="ARBA00022692"/>
    </source>
</evidence>
<evidence type="ECO:0000256" key="7">
    <source>
        <dbReference type="ARBA" id="ARBA00023170"/>
    </source>
</evidence>
<dbReference type="AlphaFoldDB" id="A0A8J2HI40"/>
<dbReference type="InterPro" id="IPR000276">
    <property type="entry name" value="GPCR_Rhodpsn"/>
</dbReference>
<evidence type="ECO:0000259" key="11">
    <source>
        <dbReference type="PROSITE" id="PS50262"/>
    </source>
</evidence>
<feature type="region of interest" description="Disordered" evidence="9">
    <location>
        <begin position="263"/>
        <end position="282"/>
    </location>
</feature>
<dbReference type="PRINTS" id="PR00237">
    <property type="entry name" value="GPCRRHODOPSN"/>
</dbReference>
<keyword evidence="5" id="KW-0297">G-protein coupled receptor</keyword>
<feature type="domain" description="G-protein coupled receptors family 1 profile" evidence="11">
    <location>
        <begin position="45"/>
        <end position="350"/>
    </location>
</feature>
<dbReference type="Gene3D" id="1.20.1070.10">
    <property type="entry name" value="Rhodopsin 7-helix transmembrane proteins"/>
    <property type="match status" value="1"/>
</dbReference>
<feature type="transmembrane region" description="Helical" evidence="10">
    <location>
        <begin position="334"/>
        <end position="353"/>
    </location>
</feature>
<evidence type="ECO:0000256" key="10">
    <source>
        <dbReference type="SAM" id="Phobius"/>
    </source>
</evidence>
<comment type="caution">
    <text evidence="12">The sequence shown here is derived from an EMBL/GenBank/DDBJ whole genome shotgun (WGS) entry which is preliminary data.</text>
</comment>
<protein>
    <submittedName>
        <fullName evidence="12">Similar to QRFPR: Pyroglutamylated RF-amide peptide receptor (Homo sapiens)</fullName>
    </submittedName>
</protein>
<dbReference type="OrthoDB" id="2132067at2759"/>
<dbReference type="Pfam" id="PF00001">
    <property type="entry name" value="7tm_1"/>
    <property type="match status" value="1"/>
</dbReference>
<dbReference type="PROSITE" id="PS50262">
    <property type="entry name" value="G_PROTEIN_RECEP_F1_2"/>
    <property type="match status" value="1"/>
</dbReference>
<evidence type="ECO:0000313" key="12">
    <source>
        <dbReference type="EMBL" id="CAG5092015.1"/>
    </source>
</evidence>
<dbReference type="PANTHER" id="PTHR45695">
    <property type="entry name" value="LEUCOKININ RECEPTOR-RELATED"/>
    <property type="match status" value="1"/>
</dbReference>
<comment type="similarity">
    <text evidence="2">Belongs to the G-protein coupled receptor 1 family.</text>
</comment>